<keyword evidence="2" id="KW-1185">Reference proteome</keyword>
<sequence length="88" mass="9697">MKGGQREGCLRCALILRYARVCGCGRGWVVKRGGTPCTWRLYEINFKYCDSLYTSDLNIKTGPLKAGSQSAVIHIDRPFTDPSGIKAA</sequence>
<comment type="caution">
    <text evidence="1">The sequence shown here is derived from an EMBL/GenBank/DDBJ whole genome shotgun (WGS) entry which is preliminary data.</text>
</comment>
<name>A0ACC1CSD8_9NEOP</name>
<organism evidence="1 2">
    <name type="scientific">Dendrolimus kikuchii</name>
    <dbReference type="NCBI Taxonomy" id="765133"/>
    <lineage>
        <taxon>Eukaryota</taxon>
        <taxon>Metazoa</taxon>
        <taxon>Ecdysozoa</taxon>
        <taxon>Arthropoda</taxon>
        <taxon>Hexapoda</taxon>
        <taxon>Insecta</taxon>
        <taxon>Pterygota</taxon>
        <taxon>Neoptera</taxon>
        <taxon>Endopterygota</taxon>
        <taxon>Lepidoptera</taxon>
        <taxon>Glossata</taxon>
        <taxon>Ditrysia</taxon>
        <taxon>Bombycoidea</taxon>
        <taxon>Lasiocampidae</taxon>
        <taxon>Dendrolimus</taxon>
    </lineage>
</organism>
<proteinExistence type="predicted"/>
<evidence type="ECO:0000313" key="2">
    <source>
        <dbReference type="Proteomes" id="UP000824533"/>
    </source>
</evidence>
<dbReference type="Proteomes" id="UP000824533">
    <property type="component" value="Linkage Group LG17"/>
</dbReference>
<gene>
    <name evidence="1" type="ORF">K1T71_009707</name>
</gene>
<reference evidence="1 2" key="1">
    <citation type="journal article" date="2021" name="Front. Genet.">
        <title>Chromosome-Level Genome Assembly Reveals Significant Gene Expansion in the Toll and IMD Signaling Pathways of Dendrolimus kikuchii.</title>
        <authorList>
            <person name="Zhou J."/>
            <person name="Wu P."/>
            <person name="Xiong Z."/>
            <person name="Liu N."/>
            <person name="Zhao N."/>
            <person name="Ji M."/>
            <person name="Qiu Y."/>
            <person name="Yang B."/>
        </authorList>
    </citation>
    <scope>NUCLEOTIDE SEQUENCE [LARGE SCALE GENOMIC DNA]</scope>
    <source>
        <strain evidence="1">Ann1</strain>
    </source>
</reference>
<dbReference type="EMBL" id="CM034403">
    <property type="protein sequence ID" value="KAJ0174599.1"/>
    <property type="molecule type" value="Genomic_DNA"/>
</dbReference>
<protein>
    <submittedName>
        <fullName evidence="1">Uncharacterized protein</fullName>
    </submittedName>
</protein>
<accession>A0ACC1CSD8</accession>
<evidence type="ECO:0000313" key="1">
    <source>
        <dbReference type="EMBL" id="KAJ0174599.1"/>
    </source>
</evidence>